<proteinExistence type="predicted"/>
<keyword evidence="3" id="KW-1185">Reference proteome</keyword>
<feature type="region of interest" description="Disordered" evidence="1">
    <location>
        <begin position="56"/>
        <end position="82"/>
    </location>
</feature>
<protein>
    <submittedName>
        <fullName evidence="2">Uncharacterized protein</fullName>
    </submittedName>
</protein>
<gene>
    <name evidence="2" type="ORF">PLEPLA_LOCUS34442</name>
</gene>
<name>A0A9N7VDV1_PLEPL</name>
<accession>A0A9N7VDV1</accession>
<reference evidence="2" key="1">
    <citation type="submission" date="2020-03" db="EMBL/GenBank/DDBJ databases">
        <authorList>
            <person name="Weist P."/>
        </authorList>
    </citation>
    <scope>NUCLEOTIDE SEQUENCE</scope>
</reference>
<sequence>MDGNFLHDLLATSARAVRWLSSGPLACQLTCSWMQLIALPLLCRPSVSHCHRPCASDSAEVTNDGRRCKKHQAPQPPISNRRPRFKPRPLTSVWLLRVMGCCGEHVFMDFSELRSL</sequence>
<comment type="caution">
    <text evidence="2">The sequence shown here is derived from an EMBL/GenBank/DDBJ whole genome shotgun (WGS) entry which is preliminary data.</text>
</comment>
<dbReference type="AlphaFoldDB" id="A0A9N7VDV1"/>
<evidence type="ECO:0000313" key="3">
    <source>
        <dbReference type="Proteomes" id="UP001153269"/>
    </source>
</evidence>
<dbReference type="Proteomes" id="UP001153269">
    <property type="component" value="Unassembled WGS sequence"/>
</dbReference>
<organism evidence="2 3">
    <name type="scientific">Pleuronectes platessa</name>
    <name type="common">European plaice</name>
    <dbReference type="NCBI Taxonomy" id="8262"/>
    <lineage>
        <taxon>Eukaryota</taxon>
        <taxon>Metazoa</taxon>
        <taxon>Chordata</taxon>
        <taxon>Craniata</taxon>
        <taxon>Vertebrata</taxon>
        <taxon>Euteleostomi</taxon>
        <taxon>Actinopterygii</taxon>
        <taxon>Neopterygii</taxon>
        <taxon>Teleostei</taxon>
        <taxon>Neoteleostei</taxon>
        <taxon>Acanthomorphata</taxon>
        <taxon>Carangaria</taxon>
        <taxon>Pleuronectiformes</taxon>
        <taxon>Pleuronectoidei</taxon>
        <taxon>Pleuronectidae</taxon>
        <taxon>Pleuronectes</taxon>
    </lineage>
</organism>
<dbReference type="EMBL" id="CADEAL010003925">
    <property type="protein sequence ID" value="CAB1446717.1"/>
    <property type="molecule type" value="Genomic_DNA"/>
</dbReference>
<evidence type="ECO:0000313" key="2">
    <source>
        <dbReference type="EMBL" id="CAB1446717.1"/>
    </source>
</evidence>
<evidence type="ECO:0000256" key="1">
    <source>
        <dbReference type="SAM" id="MobiDB-lite"/>
    </source>
</evidence>